<dbReference type="AlphaFoldDB" id="A0A5M3X283"/>
<comment type="caution">
    <text evidence="1">The sequence shown here is derived from an EMBL/GenBank/DDBJ whole genome shotgun (WGS) entry which is preliminary data.</text>
</comment>
<dbReference type="Proteomes" id="UP000331127">
    <property type="component" value="Unassembled WGS sequence"/>
</dbReference>
<proteinExistence type="predicted"/>
<accession>A0A5M3X283</accession>
<gene>
    <name evidence="1" type="ORF">Amac_094550</name>
</gene>
<dbReference type="OrthoDB" id="3675517at2"/>
<evidence type="ECO:0000313" key="1">
    <source>
        <dbReference type="EMBL" id="GES15857.1"/>
    </source>
</evidence>
<organism evidence="1 2">
    <name type="scientific">Acrocarpospora macrocephala</name>
    <dbReference type="NCBI Taxonomy" id="150177"/>
    <lineage>
        <taxon>Bacteria</taxon>
        <taxon>Bacillati</taxon>
        <taxon>Actinomycetota</taxon>
        <taxon>Actinomycetes</taxon>
        <taxon>Streptosporangiales</taxon>
        <taxon>Streptosporangiaceae</taxon>
        <taxon>Acrocarpospora</taxon>
    </lineage>
</organism>
<keyword evidence="2" id="KW-1185">Reference proteome</keyword>
<evidence type="ECO:0000313" key="2">
    <source>
        <dbReference type="Proteomes" id="UP000331127"/>
    </source>
</evidence>
<dbReference type="RefSeq" id="WP_155360946.1">
    <property type="nucleotide sequence ID" value="NZ_BAAAHL010000017.1"/>
</dbReference>
<dbReference type="EMBL" id="BLAE01000085">
    <property type="protein sequence ID" value="GES15857.1"/>
    <property type="molecule type" value="Genomic_DNA"/>
</dbReference>
<sequence length="345" mass="38334">MAIENGGGGSERNMWQRLRLTWLRNEPDAGIALIIAIIAILVDTIPGIPDRFKDPVTSNGTLLVLALVATTLIRNRMLAQPAELRQLAADSRDALATMAERHDEVTGLLEQTRHTLDQVSVVSLLAGSQVRAELAAAWRDSNSWIFKGGTGTFIRAVTLRECVENSRAARRPLRVQLEIIDPENTTVCEAYARFRRSLPTGKGDPWTAERARLESYATILAASWYRKHNDFLTIAVGLSSTISTCRWDMAASHVIVTREDPAAPALLAAHDKLYYSWCQTELNISFSQARHVPIDRVLRVPLADEPALDEVRDLFQTLGLPLDSFRDAEVIELTRRALAASDPYL</sequence>
<reference evidence="1 2" key="1">
    <citation type="submission" date="2019-10" db="EMBL/GenBank/DDBJ databases">
        <title>Whole genome shotgun sequence of Acrocarpospora macrocephala NBRC 16266.</title>
        <authorList>
            <person name="Ichikawa N."/>
            <person name="Kimura A."/>
            <person name="Kitahashi Y."/>
            <person name="Komaki H."/>
            <person name="Oguchi A."/>
        </authorList>
    </citation>
    <scope>NUCLEOTIDE SEQUENCE [LARGE SCALE GENOMIC DNA]</scope>
    <source>
        <strain evidence="1 2">NBRC 16266</strain>
    </source>
</reference>
<protein>
    <submittedName>
        <fullName evidence="1">Uncharacterized protein</fullName>
    </submittedName>
</protein>
<name>A0A5M3X283_9ACTN</name>